<evidence type="ECO:0000256" key="13">
    <source>
        <dbReference type="ARBA" id="ARBA00047899"/>
    </source>
</evidence>
<keyword evidence="7" id="KW-0808">Transferase</keyword>
<evidence type="ECO:0000256" key="5">
    <source>
        <dbReference type="ARBA" id="ARBA00019973"/>
    </source>
</evidence>
<dbReference type="SMART" id="SM00220">
    <property type="entry name" value="S_TKc"/>
    <property type="match status" value="1"/>
</dbReference>
<dbReference type="PANTHER" id="PTHR45646:SF11">
    <property type="entry name" value="SERINE_THREONINE-PROTEIN KINASE DOA"/>
    <property type="match status" value="1"/>
</dbReference>
<comment type="catalytic activity">
    <reaction evidence="14">
        <text>L-seryl-[protein] + ATP = O-phospho-L-seryl-[protein] + ADP + H(+)</text>
        <dbReference type="Rhea" id="RHEA:17989"/>
        <dbReference type="Rhea" id="RHEA-COMP:9863"/>
        <dbReference type="Rhea" id="RHEA-COMP:11604"/>
        <dbReference type="ChEBI" id="CHEBI:15378"/>
        <dbReference type="ChEBI" id="CHEBI:29999"/>
        <dbReference type="ChEBI" id="CHEBI:30616"/>
        <dbReference type="ChEBI" id="CHEBI:83421"/>
        <dbReference type="ChEBI" id="CHEBI:456216"/>
        <dbReference type="EC" id="2.7.11.1"/>
    </reaction>
</comment>
<evidence type="ECO:0000313" key="17">
    <source>
        <dbReference type="EMBL" id="KAA8631080.1"/>
    </source>
</evidence>
<accession>A0A8S8ZPU9</accession>
<evidence type="ECO:0000256" key="12">
    <source>
        <dbReference type="ARBA" id="ARBA00033194"/>
    </source>
</evidence>
<dbReference type="Proteomes" id="UP000433876">
    <property type="component" value="Unassembled WGS sequence"/>
</dbReference>
<comment type="function">
    <text evidence="1">Component of the EKC/KEOPS complex that is required for the formation of a threonylcarbamoyl group on adenosine at position 37 (t(6)A37) in tRNAs that read codons beginning with adenine. The complex is probably involved in the transfer of the threonylcarbamoyl moiety of threonylcarbamoyl-AMP (TC-AMP) to the N6 group of A37. BUD32 has ATPase activity in the context of the EKC/KEOPS complex and likely plays a supporting role to the catalytic subunit KAE1. The EKC/KEOPS complex also promotes both telomere uncapping and telomere elongation. The complex is required for efficient recruitment of transcriptional coactivators.</text>
</comment>
<evidence type="ECO:0000256" key="2">
    <source>
        <dbReference type="ARBA" id="ARBA00011534"/>
    </source>
</evidence>
<dbReference type="GO" id="GO:0005524">
    <property type="term" value="F:ATP binding"/>
    <property type="evidence" value="ECO:0007669"/>
    <property type="project" value="UniProtKB-UniRule"/>
</dbReference>
<dbReference type="OMA" id="DYSKDDC"/>
<dbReference type="EMBL" id="NMPR01000086">
    <property type="protein sequence ID" value="KAA8631080.1"/>
    <property type="molecule type" value="Genomic_DNA"/>
</dbReference>
<sequence>MCTPYANPSVLPGDDEEEFPYDVEDDVFGTVEPLDDYKPGGFHPIIFGDRLGANGRFRVVSKLGAGGYGTVWLCEDTSSPILKWRAVKVMSAKVSKPDCAELRTLDAFHGIDRSTLETNFHLSPPLEHFWIDGPNGRHLALVFSLCAATAESIFTNYGHCRSLIKDLCFQLAKSLELMHSRGLCHGDFRPSNILFRLRDGVDSLPEAELLKHMVPPRPVRVISIEDEKPVTRASAPSVPEFLIPCTSVPYHSGLCATQLAPGWTGIPTRWAAPEERFGVRDLLSYSSDIWSLGCVIAWLAMGLTPMGHEEDGAWLDELSINMEKHMGPMPEPFRTKFYEEHDQKTPAEELGKAEAEFEPVTDIARKEWQRHRDEQTVGQKSAGHTQFGRDLLKSTMTDALWTGVTAVEVKQMSGQLLTNPSKLPFSDLRQLSSKARPVSHDKLSVKLEDAEIDQLSDLLMSIFTWHPKDRATLQQVLNHPWFEGRNRNAAKVPSRATTKKSVVDEAVENVKSYLHANVTNRWAQGLS</sequence>
<evidence type="ECO:0000256" key="9">
    <source>
        <dbReference type="ARBA" id="ARBA00022777"/>
    </source>
</evidence>
<proteinExistence type="predicted"/>
<evidence type="ECO:0000256" key="8">
    <source>
        <dbReference type="ARBA" id="ARBA00022741"/>
    </source>
</evidence>
<dbReference type="EC" id="2.7.11.1" evidence="3"/>
<evidence type="ECO:0000259" key="16">
    <source>
        <dbReference type="PROSITE" id="PS50011"/>
    </source>
</evidence>
<dbReference type="GO" id="GO:0004674">
    <property type="term" value="F:protein serine/threonine kinase activity"/>
    <property type="evidence" value="ECO:0007669"/>
    <property type="project" value="UniProtKB-KW"/>
</dbReference>
<comment type="catalytic activity">
    <reaction evidence="13">
        <text>L-threonyl-[protein] + ATP = O-phospho-L-threonyl-[protein] + ADP + H(+)</text>
        <dbReference type="Rhea" id="RHEA:46608"/>
        <dbReference type="Rhea" id="RHEA-COMP:11060"/>
        <dbReference type="Rhea" id="RHEA-COMP:11605"/>
        <dbReference type="ChEBI" id="CHEBI:15378"/>
        <dbReference type="ChEBI" id="CHEBI:30013"/>
        <dbReference type="ChEBI" id="CHEBI:30616"/>
        <dbReference type="ChEBI" id="CHEBI:61977"/>
        <dbReference type="ChEBI" id="CHEBI:456216"/>
        <dbReference type="EC" id="2.7.11.1"/>
    </reaction>
</comment>
<name>A0A8S8ZPU9_SORMA</name>
<protein>
    <recommendedName>
        <fullName evidence="5">EKC/KEOPS complex subunit BUD32</fullName>
        <ecNumber evidence="3">2.7.11.1</ecNumber>
    </recommendedName>
    <alternativeName>
        <fullName evidence="11 12">Atypical Serine/threonine protein kinase BUD32</fullName>
    </alternativeName>
    <alternativeName>
        <fullName evidence="4">EKC/KEOPS complex subunit bud32</fullName>
    </alternativeName>
</protein>
<dbReference type="SUPFAM" id="SSF56112">
    <property type="entry name" value="Protein kinase-like (PK-like)"/>
    <property type="match status" value="1"/>
</dbReference>
<dbReference type="InterPro" id="IPR011009">
    <property type="entry name" value="Kinase-like_dom_sf"/>
</dbReference>
<evidence type="ECO:0000256" key="11">
    <source>
        <dbReference type="ARBA" id="ARBA00030980"/>
    </source>
</evidence>
<dbReference type="Gene3D" id="3.30.200.20">
    <property type="entry name" value="Phosphorylase Kinase, domain 1"/>
    <property type="match status" value="1"/>
</dbReference>
<feature type="binding site" evidence="15">
    <location>
        <position position="88"/>
    </location>
    <ligand>
        <name>ATP</name>
        <dbReference type="ChEBI" id="CHEBI:30616"/>
    </ligand>
</feature>
<dbReference type="InterPro" id="IPR000719">
    <property type="entry name" value="Prot_kinase_dom"/>
</dbReference>
<dbReference type="PROSITE" id="PS50011">
    <property type="entry name" value="PROTEIN_KINASE_DOM"/>
    <property type="match status" value="1"/>
</dbReference>
<evidence type="ECO:0000256" key="10">
    <source>
        <dbReference type="ARBA" id="ARBA00022840"/>
    </source>
</evidence>
<evidence type="ECO:0000256" key="7">
    <source>
        <dbReference type="ARBA" id="ARBA00022679"/>
    </source>
</evidence>
<reference evidence="17 18" key="1">
    <citation type="submission" date="2017-07" db="EMBL/GenBank/DDBJ databases">
        <title>Genome sequence of the Sordaria macrospora wild type strain R19027.</title>
        <authorList>
            <person name="Nowrousian M."/>
            <person name="Teichert I."/>
            <person name="Kueck U."/>
        </authorList>
    </citation>
    <scope>NUCLEOTIDE SEQUENCE [LARGE SCALE GENOMIC DNA]</scope>
    <source>
        <strain evidence="17 18">R19027</strain>
        <tissue evidence="17">Mycelium</tissue>
    </source>
</reference>
<dbReference type="VEuPathDB" id="FungiDB:SMAC_09559"/>
<evidence type="ECO:0000313" key="18">
    <source>
        <dbReference type="Proteomes" id="UP000433876"/>
    </source>
</evidence>
<dbReference type="InterPro" id="IPR017441">
    <property type="entry name" value="Protein_kinase_ATP_BS"/>
</dbReference>
<comment type="caution">
    <text evidence="17">The sequence shown here is derived from an EMBL/GenBank/DDBJ whole genome shotgun (WGS) entry which is preliminary data.</text>
</comment>
<evidence type="ECO:0000256" key="1">
    <source>
        <dbReference type="ARBA" id="ARBA00003747"/>
    </source>
</evidence>
<keyword evidence="10 15" id="KW-0067">ATP-binding</keyword>
<keyword evidence="9" id="KW-0418">Kinase</keyword>
<evidence type="ECO:0000256" key="6">
    <source>
        <dbReference type="ARBA" id="ARBA00022527"/>
    </source>
</evidence>
<dbReference type="InterPro" id="IPR051175">
    <property type="entry name" value="CLK_kinases"/>
</dbReference>
<comment type="subunit">
    <text evidence="2">Component of the EKC/KEOPS complex composed of at least BUD32, CGI121, GON7, KAE1 and PCC1; the whole complex dimerizes.</text>
</comment>
<keyword evidence="8 15" id="KW-0547">Nucleotide-binding</keyword>
<feature type="domain" description="Protein kinase" evidence="16">
    <location>
        <begin position="57"/>
        <end position="482"/>
    </location>
</feature>
<dbReference type="PANTHER" id="PTHR45646">
    <property type="entry name" value="SERINE/THREONINE-PROTEIN KINASE DOA-RELATED"/>
    <property type="match status" value="1"/>
</dbReference>
<evidence type="ECO:0000256" key="14">
    <source>
        <dbReference type="ARBA" id="ARBA00048679"/>
    </source>
</evidence>
<evidence type="ECO:0000256" key="3">
    <source>
        <dbReference type="ARBA" id="ARBA00012513"/>
    </source>
</evidence>
<keyword evidence="6" id="KW-0723">Serine/threonine-protein kinase</keyword>
<evidence type="ECO:0000256" key="4">
    <source>
        <dbReference type="ARBA" id="ARBA00013948"/>
    </source>
</evidence>
<gene>
    <name evidence="17" type="ORF">SMACR_09559</name>
</gene>
<dbReference type="Gene3D" id="1.10.510.10">
    <property type="entry name" value="Transferase(Phosphotransferase) domain 1"/>
    <property type="match status" value="1"/>
</dbReference>
<dbReference type="GO" id="GO:0005634">
    <property type="term" value="C:nucleus"/>
    <property type="evidence" value="ECO:0007669"/>
    <property type="project" value="TreeGrafter"/>
</dbReference>
<dbReference type="InterPro" id="IPR008266">
    <property type="entry name" value="Tyr_kinase_AS"/>
</dbReference>
<evidence type="ECO:0000256" key="15">
    <source>
        <dbReference type="PROSITE-ProRule" id="PRU10141"/>
    </source>
</evidence>
<dbReference type="AlphaFoldDB" id="A0A8S8ZPU9"/>
<dbReference type="FunFam" id="3.30.200.20:FF:000968">
    <property type="entry name" value="Serine/threonine protein kinase-56"/>
    <property type="match status" value="1"/>
</dbReference>
<dbReference type="PROSITE" id="PS00109">
    <property type="entry name" value="PROTEIN_KINASE_TYR"/>
    <property type="match status" value="1"/>
</dbReference>
<organism evidence="17 18">
    <name type="scientific">Sordaria macrospora</name>
    <dbReference type="NCBI Taxonomy" id="5147"/>
    <lineage>
        <taxon>Eukaryota</taxon>
        <taxon>Fungi</taxon>
        <taxon>Dikarya</taxon>
        <taxon>Ascomycota</taxon>
        <taxon>Pezizomycotina</taxon>
        <taxon>Sordariomycetes</taxon>
        <taxon>Sordariomycetidae</taxon>
        <taxon>Sordariales</taxon>
        <taxon>Sordariaceae</taxon>
        <taxon>Sordaria</taxon>
    </lineage>
</organism>
<dbReference type="PROSITE" id="PS00107">
    <property type="entry name" value="PROTEIN_KINASE_ATP"/>
    <property type="match status" value="1"/>
</dbReference>